<protein>
    <submittedName>
        <fullName evidence="2">Pe-pgrs family protein</fullName>
    </submittedName>
</protein>
<gene>
    <name evidence="2" type="ORF">SSOG_03610</name>
</gene>
<dbReference type="AlphaFoldDB" id="D9WPP2"/>
<evidence type="ECO:0000313" key="2">
    <source>
        <dbReference type="EMBL" id="EFL23896.1"/>
    </source>
</evidence>
<name>D9WPP2_9ACTN</name>
<evidence type="ECO:0000313" key="3">
    <source>
        <dbReference type="Proteomes" id="UP000003963"/>
    </source>
</evidence>
<dbReference type="InterPro" id="IPR029063">
    <property type="entry name" value="SAM-dependent_MTases_sf"/>
</dbReference>
<dbReference type="Proteomes" id="UP000003963">
    <property type="component" value="Unassembled WGS sequence"/>
</dbReference>
<dbReference type="HOGENOM" id="CLU_070643_1_1_11"/>
<reference evidence="2 3" key="1">
    <citation type="submission" date="2009-02" db="EMBL/GenBank/DDBJ databases">
        <title>Annotation of Streptomyces hygroscopicus strain ATCC 53653.</title>
        <authorList>
            <consortium name="The Broad Institute Genome Sequencing Platform"/>
            <consortium name="Broad Institute Microbial Sequencing Center"/>
            <person name="Fischbach M."/>
            <person name="Godfrey P."/>
            <person name="Ward D."/>
            <person name="Young S."/>
            <person name="Zeng Q."/>
            <person name="Koehrsen M."/>
            <person name="Alvarado L."/>
            <person name="Berlin A.M."/>
            <person name="Bochicchio J."/>
            <person name="Borenstein D."/>
            <person name="Chapman S.B."/>
            <person name="Chen Z."/>
            <person name="Engels R."/>
            <person name="Freedman E."/>
            <person name="Gellesch M."/>
            <person name="Goldberg J."/>
            <person name="Griggs A."/>
            <person name="Gujja S."/>
            <person name="Heilman E.R."/>
            <person name="Heiman D.I."/>
            <person name="Hepburn T.A."/>
            <person name="Howarth C."/>
            <person name="Jen D."/>
            <person name="Larson L."/>
            <person name="Lewis B."/>
            <person name="Mehta T."/>
            <person name="Park D."/>
            <person name="Pearson M."/>
            <person name="Richards J."/>
            <person name="Roberts A."/>
            <person name="Saif S."/>
            <person name="Shea T.D."/>
            <person name="Shenoy N."/>
            <person name="Sisk P."/>
            <person name="Stolte C."/>
            <person name="Sykes S.N."/>
            <person name="Thomson T."/>
            <person name="Walk T."/>
            <person name="White J."/>
            <person name="Yandava C."/>
            <person name="Straight P."/>
            <person name="Clardy J."/>
            <person name="Hung D."/>
            <person name="Kolter R."/>
            <person name="Mekalanos J."/>
            <person name="Walker S."/>
            <person name="Walsh C.T."/>
            <person name="Wieland-Brown L.C."/>
            <person name="Haas B."/>
            <person name="Nusbaum C."/>
            <person name="Birren B."/>
        </authorList>
    </citation>
    <scope>NUCLEOTIDE SEQUENCE [LARGE SCALE GENOMIC DNA]</scope>
    <source>
        <strain evidence="2 3">ATCC 53653</strain>
    </source>
</reference>
<dbReference type="STRING" id="457427.SSOG_03610"/>
<dbReference type="EMBL" id="GG657754">
    <property type="protein sequence ID" value="EFL23896.1"/>
    <property type="molecule type" value="Genomic_DNA"/>
</dbReference>
<dbReference type="GO" id="GO:0008757">
    <property type="term" value="F:S-adenosylmethionine-dependent methyltransferase activity"/>
    <property type="evidence" value="ECO:0007669"/>
    <property type="project" value="InterPro"/>
</dbReference>
<accession>D9WPP2</accession>
<dbReference type="InterPro" id="IPR013216">
    <property type="entry name" value="Methyltransf_11"/>
</dbReference>
<dbReference type="Gene3D" id="3.40.50.150">
    <property type="entry name" value="Vaccinia Virus protein VP39"/>
    <property type="match status" value="1"/>
</dbReference>
<evidence type="ECO:0000259" key="1">
    <source>
        <dbReference type="Pfam" id="PF08241"/>
    </source>
</evidence>
<keyword evidence="3" id="KW-1185">Reference proteome</keyword>
<dbReference type="Pfam" id="PF08241">
    <property type="entry name" value="Methyltransf_11"/>
    <property type="match status" value="1"/>
</dbReference>
<proteinExistence type="predicted"/>
<organism evidence="2 3">
    <name type="scientific">Streptomyces himastatinicus ATCC 53653</name>
    <dbReference type="NCBI Taxonomy" id="457427"/>
    <lineage>
        <taxon>Bacteria</taxon>
        <taxon>Bacillati</taxon>
        <taxon>Actinomycetota</taxon>
        <taxon>Actinomycetes</taxon>
        <taxon>Kitasatosporales</taxon>
        <taxon>Streptomycetaceae</taxon>
        <taxon>Streptomyces</taxon>
        <taxon>Streptomyces violaceusniger group</taxon>
    </lineage>
</organism>
<feature type="domain" description="Methyltransferase type 11" evidence="1">
    <location>
        <begin position="67"/>
        <end position="154"/>
    </location>
</feature>
<sequence>MRLAVHRGSPGAERRRAVIDRTTLTEKEYRDDRHLAARQALYAYQEPRHDLPGLAVAQLGGVRGPVVDVGCGNGVYGARLRAERPEVAVLSLDLSPGMLAPAVGRAAVADAQALPLADGSCGAVLAMHMLYHVPDIPRAIRELRRVLAPGGVALVSTNGGRDKAEIAEVWRRAAGEGRPSFSGRFTLEEAPALLGAAFAEVRVVELTGTITVREPGPVMAHMGSYETWADGRGGDAGEVLRHAERLVREEIAAKGAFEVTSRCGLLVCSG</sequence>
<dbReference type="PANTHER" id="PTHR43591">
    <property type="entry name" value="METHYLTRANSFERASE"/>
    <property type="match status" value="1"/>
</dbReference>
<dbReference type="PANTHER" id="PTHR43591:SF24">
    <property type="entry name" value="2-METHOXY-6-POLYPRENYL-1,4-BENZOQUINOL METHYLASE, MITOCHONDRIAL"/>
    <property type="match status" value="1"/>
</dbReference>
<dbReference type="SUPFAM" id="SSF53335">
    <property type="entry name" value="S-adenosyl-L-methionine-dependent methyltransferases"/>
    <property type="match status" value="1"/>
</dbReference>
<dbReference type="CDD" id="cd02440">
    <property type="entry name" value="AdoMet_MTases"/>
    <property type="match status" value="1"/>
</dbReference>